<dbReference type="EC" id="3.2.1.26" evidence="2"/>
<dbReference type="InterPro" id="IPR023296">
    <property type="entry name" value="Glyco_hydro_beta-prop_sf"/>
</dbReference>
<evidence type="ECO:0000256" key="2">
    <source>
        <dbReference type="ARBA" id="ARBA00012758"/>
    </source>
</evidence>
<dbReference type="AlphaFoldDB" id="A0A4P7GQ58"/>
<evidence type="ECO:0000256" key="3">
    <source>
        <dbReference type="ARBA" id="ARBA00022801"/>
    </source>
</evidence>
<dbReference type="Pfam" id="PF08244">
    <property type="entry name" value="Glyco_hydro_32C"/>
    <property type="match status" value="1"/>
</dbReference>
<evidence type="ECO:0000259" key="6">
    <source>
        <dbReference type="Pfam" id="PF00251"/>
    </source>
</evidence>
<protein>
    <recommendedName>
        <fullName evidence="2">beta-fructofuranosidase</fullName>
        <ecNumber evidence="2">3.2.1.26</ecNumber>
    </recommendedName>
</protein>
<evidence type="ECO:0000313" key="8">
    <source>
        <dbReference type="EMBL" id="QBR94385.1"/>
    </source>
</evidence>
<dbReference type="SMART" id="SM00640">
    <property type="entry name" value="Glyco_32"/>
    <property type="match status" value="1"/>
</dbReference>
<dbReference type="InterPro" id="IPR013320">
    <property type="entry name" value="ConA-like_dom_sf"/>
</dbReference>
<accession>A0A4P7GQ58</accession>
<dbReference type="InterPro" id="IPR001362">
    <property type="entry name" value="Glyco_hydro_32"/>
</dbReference>
<dbReference type="OrthoDB" id="9776657at2"/>
<sequence>MVARAEADPHRPAYHFVAPAGWLNDPNGLGRRGGTYHLFYQYNPDAPVHGAIHWGHATSPDLLHWTDEPVALAPDTAADADGCWSGVLVDDGGVPTLVYSGHVDGRQQACLAVGTPDLRHWTKDPANPVLTGPPPELDAPGFRDHCVWREDDGWRMLVGSGVGGRGGAALLHRSPDLRSWQYVGPLLVGDAGDPAPGDPAWTGSLWECVDLLRLDDGPDVLMFSVWDDDVLHHALCWTGTYAGDRFEPAALHRLDLGGPTFYAPQSFRDDRGRRVVIGWLQEGRPEPAYVEAGWAGAMSLPRLLTVGADGGVHQEPVEEVARLRTDLLHDGPAGDGVLDTVAGDQLDLELDVLLPPGSAVEVAVRRSPDGEEQTAYRLTRGEDGTATLSLVGTAHSGEVPAGDDRVPLRVLVDHSVVEVFAGGVPLTARTYPTRADALGVAVTTAGAGATLRAWRLDGVWERPRSRRP</sequence>
<dbReference type="Proteomes" id="UP000294894">
    <property type="component" value="Chromosome"/>
</dbReference>
<dbReference type="Pfam" id="PF00251">
    <property type="entry name" value="Glyco_hydro_32N"/>
    <property type="match status" value="1"/>
</dbReference>
<dbReference type="Gene3D" id="2.60.120.560">
    <property type="entry name" value="Exo-inulinase, domain 1"/>
    <property type="match status" value="1"/>
</dbReference>
<dbReference type="PANTHER" id="PTHR43101:SF1">
    <property type="entry name" value="BETA-FRUCTOSIDASE"/>
    <property type="match status" value="1"/>
</dbReference>
<evidence type="ECO:0000256" key="1">
    <source>
        <dbReference type="ARBA" id="ARBA00009902"/>
    </source>
</evidence>
<dbReference type="KEGG" id="noy:EXE57_08300"/>
<gene>
    <name evidence="8" type="ORF">EXE57_08300</name>
</gene>
<keyword evidence="3 5" id="KW-0378">Hydrolase</keyword>
<evidence type="ECO:0000256" key="4">
    <source>
        <dbReference type="ARBA" id="ARBA00023295"/>
    </source>
</evidence>
<proteinExistence type="inferred from homology"/>
<feature type="domain" description="Glycosyl hydrolase family 32 C-terminal" evidence="7">
    <location>
        <begin position="339"/>
        <end position="447"/>
    </location>
</feature>
<dbReference type="EMBL" id="CP038267">
    <property type="protein sequence ID" value="QBR94385.1"/>
    <property type="molecule type" value="Genomic_DNA"/>
</dbReference>
<dbReference type="GO" id="GO:0004564">
    <property type="term" value="F:beta-fructofuranosidase activity"/>
    <property type="evidence" value="ECO:0007669"/>
    <property type="project" value="UniProtKB-EC"/>
</dbReference>
<dbReference type="InterPro" id="IPR051214">
    <property type="entry name" value="GH32_Enzymes"/>
</dbReference>
<dbReference type="InterPro" id="IPR013148">
    <property type="entry name" value="Glyco_hydro_32_N"/>
</dbReference>
<keyword evidence="4 5" id="KW-0326">Glycosidase</keyword>
<dbReference type="SUPFAM" id="SSF49899">
    <property type="entry name" value="Concanavalin A-like lectins/glucanases"/>
    <property type="match status" value="1"/>
</dbReference>
<dbReference type="GO" id="GO:0005975">
    <property type="term" value="P:carbohydrate metabolic process"/>
    <property type="evidence" value="ECO:0007669"/>
    <property type="project" value="InterPro"/>
</dbReference>
<feature type="domain" description="Glycosyl hydrolase family 32 N-terminal" evidence="6">
    <location>
        <begin position="15"/>
        <end position="316"/>
    </location>
</feature>
<dbReference type="InterPro" id="IPR013189">
    <property type="entry name" value="Glyco_hydro_32_C"/>
</dbReference>
<name>A0A4P7GQ58_9ACTN</name>
<evidence type="ECO:0000256" key="5">
    <source>
        <dbReference type="RuleBase" id="RU362110"/>
    </source>
</evidence>
<evidence type="ECO:0000313" key="9">
    <source>
        <dbReference type="Proteomes" id="UP000294894"/>
    </source>
</evidence>
<comment type="similarity">
    <text evidence="1 5">Belongs to the glycosyl hydrolase 32 family.</text>
</comment>
<dbReference type="PANTHER" id="PTHR43101">
    <property type="entry name" value="BETA-FRUCTOSIDASE"/>
    <property type="match status" value="1"/>
</dbReference>
<evidence type="ECO:0000259" key="7">
    <source>
        <dbReference type="Pfam" id="PF08244"/>
    </source>
</evidence>
<reference evidence="8 9" key="1">
    <citation type="submission" date="2019-03" db="EMBL/GenBank/DDBJ databases">
        <title>Three New Species of Nocardioides, Nocardioides euryhalodurans sp. nov., Nocardioides seonyuensis sp. nov. and Nocardioides eburneoflavus sp. nov., Iolated from Soil.</title>
        <authorList>
            <person name="Roh S.G."/>
            <person name="Lee C."/>
            <person name="Kim M.-K."/>
            <person name="Kim S.B."/>
        </authorList>
    </citation>
    <scope>NUCLEOTIDE SEQUENCE [LARGE SCALE GENOMIC DNA]</scope>
    <source>
        <strain evidence="8 9">MMS17-SY117</strain>
    </source>
</reference>
<keyword evidence="9" id="KW-1185">Reference proteome</keyword>
<organism evidence="8 9">
    <name type="scientific">Nocardioides euryhalodurans</name>
    <dbReference type="NCBI Taxonomy" id="2518370"/>
    <lineage>
        <taxon>Bacteria</taxon>
        <taxon>Bacillati</taxon>
        <taxon>Actinomycetota</taxon>
        <taxon>Actinomycetes</taxon>
        <taxon>Propionibacteriales</taxon>
        <taxon>Nocardioidaceae</taxon>
        <taxon>Nocardioides</taxon>
    </lineage>
</organism>
<dbReference type="Gene3D" id="2.115.10.20">
    <property type="entry name" value="Glycosyl hydrolase domain, family 43"/>
    <property type="match status" value="1"/>
</dbReference>
<dbReference type="CDD" id="cd08996">
    <property type="entry name" value="GH32_FFase"/>
    <property type="match status" value="1"/>
</dbReference>
<dbReference type="SUPFAM" id="SSF75005">
    <property type="entry name" value="Arabinanase/levansucrase/invertase"/>
    <property type="match status" value="1"/>
</dbReference>